<sequence>MDDTHTHIHTHTCVGDGVISHASGHPPPRRTVRFRFPAVFQTNQPLVQLHHAPSYLLICAARSSDDTWCTSDGCWEVGARETPLPVRRWIWSNSRDTTYTIEGALSRLGEKFFASRRRCGGGSIYVKGPRAGPGPLGPRAPGILPPLPPPLDGPVFPTCDNRRSGDNRRRNWSGIRPRGLGGNANPIQQIVVLLKILPGETSDILLSVPRFNPWEGTPLLLRVGVTATVRTASSILFRDPGDMERAFDRSQRQSHTEQPHNDVITVSDLVPFLAGSLLRLNLVVFLHKPISTMDSTTCTIRPLGDSLHHVGGLVQSAIWRSRIHGSKTTPGLD</sequence>
<name>A0A6H5HUQ3_9HEMI</name>
<accession>A0A6H5HUQ3</accession>
<reference evidence="1 2" key="1">
    <citation type="submission" date="2020-02" db="EMBL/GenBank/DDBJ databases">
        <authorList>
            <person name="Ferguson B K."/>
        </authorList>
    </citation>
    <scope>NUCLEOTIDE SEQUENCE [LARGE SCALE GENOMIC DNA]</scope>
</reference>
<keyword evidence="2" id="KW-1185">Reference proteome</keyword>
<organism evidence="1 2">
    <name type="scientific">Nesidiocoris tenuis</name>
    <dbReference type="NCBI Taxonomy" id="355587"/>
    <lineage>
        <taxon>Eukaryota</taxon>
        <taxon>Metazoa</taxon>
        <taxon>Ecdysozoa</taxon>
        <taxon>Arthropoda</taxon>
        <taxon>Hexapoda</taxon>
        <taxon>Insecta</taxon>
        <taxon>Pterygota</taxon>
        <taxon>Neoptera</taxon>
        <taxon>Paraneoptera</taxon>
        <taxon>Hemiptera</taxon>
        <taxon>Heteroptera</taxon>
        <taxon>Panheteroptera</taxon>
        <taxon>Cimicomorpha</taxon>
        <taxon>Miridae</taxon>
        <taxon>Dicyphina</taxon>
        <taxon>Nesidiocoris</taxon>
    </lineage>
</organism>
<protein>
    <submittedName>
        <fullName evidence="1">Uncharacterized protein</fullName>
    </submittedName>
</protein>
<dbReference type="AlphaFoldDB" id="A0A6H5HUQ3"/>
<evidence type="ECO:0000313" key="1">
    <source>
        <dbReference type="EMBL" id="CAB0020509.1"/>
    </source>
</evidence>
<gene>
    <name evidence="1" type="ORF">NTEN_LOCUS24082</name>
</gene>
<proteinExistence type="predicted"/>
<dbReference type="Proteomes" id="UP000479000">
    <property type="component" value="Unassembled WGS sequence"/>
</dbReference>
<dbReference type="EMBL" id="CADCXU010035389">
    <property type="protein sequence ID" value="CAB0020509.1"/>
    <property type="molecule type" value="Genomic_DNA"/>
</dbReference>
<evidence type="ECO:0000313" key="2">
    <source>
        <dbReference type="Proteomes" id="UP000479000"/>
    </source>
</evidence>